<keyword evidence="2" id="KW-1185">Reference proteome</keyword>
<dbReference type="InterPro" id="IPR011043">
    <property type="entry name" value="Gal_Oxase/kelch_b-propeller"/>
</dbReference>
<organism evidence="1 2">
    <name type="scientific">Reticulomyxa filosa</name>
    <dbReference type="NCBI Taxonomy" id="46433"/>
    <lineage>
        <taxon>Eukaryota</taxon>
        <taxon>Sar</taxon>
        <taxon>Rhizaria</taxon>
        <taxon>Retaria</taxon>
        <taxon>Foraminifera</taxon>
        <taxon>Monothalamids</taxon>
        <taxon>Reticulomyxidae</taxon>
        <taxon>Reticulomyxa</taxon>
    </lineage>
</organism>
<gene>
    <name evidence="1" type="ORF">RFI_32549</name>
</gene>
<proteinExistence type="predicted"/>
<dbReference type="EMBL" id="ASPP01028865">
    <property type="protein sequence ID" value="ETO04848.1"/>
    <property type="molecule type" value="Genomic_DNA"/>
</dbReference>
<accession>X6LSI2</accession>
<evidence type="ECO:0000313" key="2">
    <source>
        <dbReference type="Proteomes" id="UP000023152"/>
    </source>
</evidence>
<protein>
    <submittedName>
        <fullName evidence="1">Uncharacterized protein</fullName>
    </submittedName>
</protein>
<reference evidence="1 2" key="1">
    <citation type="journal article" date="2013" name="Curr. Biol.">
        <title>The Genome of the Foraminiferan Reticulomyxa filosa.</title>
        <authorList>
            <person name="Glockner G."/>
            <person name="Hulsmann N."/>
            <person name="Schleicher M."/>
            <person name="Noegel A.A."/>
            <person name="Eichinger L."/>
            <person name="Gallinger C."/>
            <person name="Pawlowski J."/>
            <person name="Sierra R."/>
            <person name="Euteneuer U."/>
            <person name="Pillet L."/>
            <person name="Moustafa A."/>
            <person name="Platzer M."/>
            <person name="Groth M."/>
            <person name="Szafranski K."/>
            <person name="Schliwa M."/>
        </authorList>
    </citation>
    <scope>NUCLEOTIDE SEQUENCE [LARGE SCALE GENOMIC DNA]</scope>
</reference>
<comment type="caution">
    <text evidence="1">The sequence shown here is derived from an EMBL/GenBank/DDBJ whole genome shotgun (WGS) entry which is preliminary data.</text>
</comment>
<evidence type="ECO:0000313" key="1">
    <source>
        <dbReference type="EMBL" id="ETO04848.1"/>
    </source>
</evidence>
<dbReference type="Proteomes" id="UP000023152">
    <property type="component" value="Unassembled WGS sequence"/>
</dbReference>
<name>X6LSI2_RETFI</name>
<sequence length="418" mass="49198">MLTNGLIFSLKFGFSCQIMFNFCFINQTKKGLFKEKVQNYLKNFININDMGNKTITSERETEQTKQMKHLITLKELPTLLFQSQCVLYKNEIIICGGLNQRGCYSYNTLKNEYKIICEYPRDVTLWGYCVVKLVDNNKERNHITLLSFGSDRKGKNKHTLMMKYVSVWSNKSNELNKLNEFNNYNEWIPFTDNQNNPIIIGRDNDDYYFGARALIGGINNNLLFITYFKNNISVFNLNTFKFIKHNNLPTDNAIFYHGFISNSENGKNKKIYQMLLFCKDTGLSIEYNEDKNILNFINYMFVRILHHLINMHMFVSMILYCFGGDGRYVQISIQVFNSRKKWMTFRNTLPNQLCDCVAILSEDNRYVHIIGGVDDERKPVSTHMKTEVSEWLNKEEIKRIPLNVEKEEEKNEMNVINI</sequence>
<dbReference type="AlphaFoldDB" id="X6LSI2"/>
<dbReference type="SUPFAM" id="SSF50965">
    <property type="entry name" value="Galactose oxidase, central domain"/>
    <property type="match status" value="1"/>
</dbReference>